<keyword evidence="1" id="KW-1185">Reference proteome</keyword>
<evidence type="ECO:0000313" key="2">
    <source>
        <dbReference type="RefSeq" id="XP_027188611.1"/>
    </source>
</evidence>
<name>A0A3Q7XX01_CICAR</name>
<dbReference type="PANTHER" id="PTHR15663:SF6">
    <property type="entry name" value="COMM DOMAIN-CONTAINING PROTEIN-RELATED"/>
    <property type="match status" value="1"/>
</dbReference>
<protein>
    <submittedName>
        <fullName evidence="2">Uncharacterized protein LOC101512489 isoform X1</fullName>
    </submittedName>
</protein>
<proteinExistence type="predicted"/>
<sequence>MEDNSDSGMEQELQVQLHKLCCIKSQETLNHILSTLWNTRKTGLRSPDKSHFQSLLNLSSPSELHPVLMCLRWLIRKFVYLNMTGDDLLKLLPVDLPPHLQTILLLSFRNNGDRWKQDLSQQLDLLPKTIVSYQDRTNVHPSFSSPPSSSMSTSLWPRQEDDSLAQLNCSDLGVSTPLVTDVNVFGLPACFPCDIASSENLVLEENLPYLKSMTWTMENRGLSPADKVAIISLKLHDYSKSPLGETEVKFQLTRDTLEAMLRSMTYISDQLNALYLKKLVRLSNDGWMLKVTGPLETFILGPM</sequence>
<reference evidence="1" key="1">
    <citation type="journal article" date="2013" name="Nat. Biotechnol.">
        <title>Draft genome sequence of chickpea (Cicer arietinum) provides a resource for trait improvement.</title>
        <authorList>
            <person name="Varshney R.K."/>
            <person name="Song C."/>
            <person name="Saxena R.K."/>
            <person name="Azam S."/>
            <person name="Yu S."/>
            <person name="Sharpe A.G."/>
            <person name="Cannon S."/>
            <person name="Baek J."/>
            <person name="Rosen B.D."/>
            <person name="Tar'an B."/>
            <person name="Millan T."/>
            <person name="Zhang X."/>
            <person name="Ramsay L.D."/>
            <person name="Iwata A."/>
            <person name="Wang Y."/>
            <person name="Nelson W."/>
            <person name="Farmer A.D."/>
            <person name="Gaur P.M."/>
            <person name="Soderlund C."/>
            <person name="Penmetsa R.V."/>
            <person name="Xu C."/>
            <person name="Bharti A.K."/>
            <person name="He W."/>
            <person name="Winter P."/>
            <person name="Zhao S."/>
            <person name="Hane J.K."/>
            <person name="Carrasquilla-Garcia N."/>
            <person name="Condie J.A."/>
            <person name="Upadhyaya H.D."/>
            <person name="Luo M.C."/>
            <person name="Thudi M."/>
            <person name="Gowda C.L."/>
            <person name="Singh N.P."/>
            <person name="Lichtenzveig J."/>
            <person name="Gali K.K."/>
            <person name="Rubio J."/>
            <person name="Nadarajan N."/>
            <person name="Dolezel J."/>
            <person name="Bansal K.C."/>
            <person name="Xu X."/>
            <person name="Edwards D."/>
            <person name="Zhang G."/>
            <person name="Kahl G."/>
            <person name="Gil J."/>
            <person name="Singh K.B."/>
            <person name="Datta S.K."/>
            <person name="Jackson S.A."/>
            <person name="Wang J."/>
            <person name="Cook D.R."/>
        </authorList>
    </citation>
    <scope>NUCLEOTIDE SEQUENCE [LARGE SCALE GENOMIC DNA]</scope>
    <source>
        <strain evidence="1">cv. CDC Frontier</strain>
    </source>
</reference>
<organism evidence="1 2">
    <name type="scientific">Cicer arietinum</name>
    <name type="common">Chickpea</name>
    <name type="synonym">Garbanzo</name>
    <dbReference type="NCBI Taxonomy" id="3827"/>
    <lineage>
        <taxon>Eukaryota</taxon>
        <taxon>Viridiplantae</taxon>
        <taxon>Streptophyta</taxon>
        <taxon>Embryophyta</taxon>
        <taxon>Tracheophyta</taxon>
        <taxon>Spermatophyta</taxon>
        <taxon>Magnoliopsida</taxon>
        <taxon>eudicotyledons</taxon>
        <taxon>Gunneridae</taxon>
        <taxon>Pentapetalae</taxon>
        <taxon>rosids</taxon>
        <taxon>fabids</taxon>
        <taxon>Fabales</taxon>
        <taxon>Fabaceae</taxon>
        <taxon>Papilionoideae</taxon>
        <taxon>50 kb inversion clade</taxon>
        <taxon>NPAAA clade</taxon>
        <taxon>Hologalegina</taxon>
        <taxon>IRL clade</taxon>
        <taxon>Cicereae</taxon>
        <taxon>Cicer</taxon>
    </lineage>
</organism>
<dbReference type="PANTHER" id="PTHR15663">
    <property type="entry name" value="COMM DOMAIN-CONTAINING PROTEIN 9"/>
    <property type="match status" value="1"/>
</dbReference>
<dbReference type="AlphaFoldDB" id="A0A3Q7XX01"/>
<dbReference type="Proteomes" id="UP000087171">
    <property type="component" value="Chromosome Ca3"/>
</dbReference>
<evidence type="ECO:0000313" key="1">
    <source>
        <dbReference type="Proteomes" id="UP000087171"/>
    </source>
</evidence>
<dbReference type="OrthoDB" id="1915155at2759"/>
<dbReference type="PaxDb" id="3827-XP_004493269.1"/>
<dbReference type="STRING" id="3827.A0A3Q7XX01"/>
<reference evidence="2" key="2">
    <citation type="submission" date="2025-08" db="UniProtKB">
        <authorList>
            <consortium name="RefSeq"/>
        </authorList>
    </citation>
    <scope>IDENTIFICATION</scope>
    <source>
        <tissue evidence="2">Etiolated seedlings</tissue>
    </source>
</reference>
<dbReference type="InterPro" id="IPR037360">
    <property type="entry name" value="COMMD9"/>
</dbReference>
<accession>A0A3Q7XX01</accession>
<gene>
    <name evidence="2" type="primary">LOC101512489</name>
</gene>
<dbReference type="RefSeq" id="XP_027188611.1">
    <property type="nucleotide sequence ID" value="XM_027332810.1"/>
</dbReference>